<comment type="caution">
    <text evidence="1">The sequence shown here is derived from an EMBL/GenBank/DDBJ whole genome shotgun (WGS) entry which is preliminary data.</text>
</comment>
<evidence type="ECO:0000313" key="1">
    <source>
        <dbReference type="EMBL" id="NWH03809.1"/>
    </source>
</evidence>
<organism evidence="1 2">
    <name type="scientific">Desulfobacter latus</name>
    <dbReference type="NCBI Taxonomy" id="2292"/>
    <lineage>
        <taxon>Bacteria</taxon>
        <taxon>Pseudomonadati</taxon>
        <taxon>Thermodesulfobacteriota</taxon>
        <taxon>Desulfobacteria</taxon>
        <taxon>Desulfobacterales</taxon>
        <taxon>Desulfobacteraceae</taxon>
        <taxon>Desulfobacter</taxon>
    </lineage>
</organism>
<evidence type="ECO:0000313" key="2">
    <source>
        <dbReference type="Proteomes" id="UP000553343"/>
    </source>
</evidence>
<sequence length="70" mass="8000">MGVDQRFSGNQSLGFWMQVPADADVEEQPGNHLGVALLNFSQYDINLISYKCGSCTFFRFLMLYPIQYNL</sequence>
<reference evidence="1 2" key="1">
    <citation type="submission" date="2020-06" db="EMBL/GenBank/DDBJ databases">
        <title>High-quality draft genome of sulfate reducer Desulfobacter latus type strain AcrS2 isolated from marine sediment.</title>
        <authorList>
            <person name="Hoppe M."/>
            <person name="Larsen C.K."/>
            <person name="Marshall I.P.G."/>
            <person name="Schramm A."/>
            <person name="Marietou A.G."/>
        </authorList>
    </citation>
    <scope>NUCLEOTIDE SEQUENCE [LARGE SCALE GENOMIC DNA]</scope>
    <source>
        <strain evidence="1 2">AcRS2</strain>
    </source>
</reference>
<protein>
    <submittedName>
        <fullName evidence="1">Uncharacterized protein</fullName>
    </submittedName>
</protein>
<dbReference type="RefSeq" id="WP_178365259.1">
    <property type="nucleotide sequence ID" value="NZ_JACADJ010000004.1"/>
</dbReference>
<dbReference type="Proteomes" id="UP000553343">
    <property type="component" value="Unassembled WGS sequence"/>
</dbReference>
<keyword evidence="2" id="KW-1185">Reference proteome</keyword>
<proteinExistence type="predicted"/>
<dbReference type="AlphaFoldDB" id="A0A850SRP3"/>
<dbReference type="EMBL" id="JACADJ010000004">
    <property type="protein sequence ID" value="NWH03809.1"/>
    <property type="molecule type" value="Genomic_DNA"/>
</dbReference>
<gene>
    <name evidence="1" type="ORF">HXW94_02180</name>
</gene>
<accession>A0A850SRP3</accession>
<name>A0A850SRP3_9BACT</name>